<evidence type="ECO:0000313" key="14">
    <source>
        <dbReference type="EMBL" id="MXN64136.1"/>
    </source>
</evidence>
<dbReference type="AlphaFoldDB" id="A0A7X3LS88"/>
<evidence type="ECO:0000256" key="13">
    <source>
        <dbReference type="HAMAP-Rule" id="MF_00158"/>
    </source>
</evidence>
<feature type="binding site" evidence="13">
    <location>
        <position position="64"/>
    </location>
    <ligand>
        <name>(R)-pantoate</name>
        <dbReference type="ChEBI" id="CHEBI:15980"/>
    </ligand>
</feature>
<dbReference type="PANTHER" id="PTHR21299">
    <property type="entry name" value="CYTIDYLATE KINASE/PANTOATE-BETA-ALANINE LIGASE"/>
    <property type="match status" value="1"/>
</dbReference>
<evidence type="ECO:0000256" key="11">
    <source>
        <dbReference type="ARBA" id="ARBA00048258"/>
    </source>
</evidence>
<dbReference type="FunFam" id="3.40.50.620:FF:000114">
    <property type="entry name" value="Pantothenate synthetase"/>
    <property type="match status" value="1"/>
</dbReference>
<name>A0A7X3LS88_9HYPH</name>
<dbReference type="Proteomes" id="UP000433101">
    <property type="component" value="Unassembled WGS sequence"/>
</dbReference>
<evidence type="ECO:0000256" key="12">
    <source>
        <dbReference type="ARBA" id="ARBA00055042"/>
    </source>
</evidence>
<dbReference type="GO" id="GO:0015940">
    <property type="term" value="P:pantothenate biosynthetic process"/>
    <property type="evidence" value="ECO:0007669"/>
    <property type="project" value="UniProtKB-UniRule"/>
</dbReference>
<feature type="binding site" evidence="13">
    <location>
        <position position="179"/>
    </location>
    <ligand>
        <name>ATP</name>
        <dbReference type="ChEBI" id="CHEBI:30616"/>
    </ligand>
</feature>
<comment type="similarity">
    <text evidence="3 13">Belongs to the pantothenate synthetase family.</text>
</comment>
<dbReference type="NCBIfam" id="TIGR00125">
    <property type="entry name" value="cyt_tran_rel"/>
    <property type="match status" value="1"/>
</dbReference>
<feature type="binding site" evidence="13">
    <location>
        <begin position="150"/>
        <end position="153"/>
    </location>
    <ligand>
        <name>ATP</name>
        <dbReference type="ChEBI" id="CHEBI:30616"/>
    </ligand>
</feature>
<gene>
    <name evidence="13" type="primary">panC</name>
    <name evidence="14" type="ORF">GR183_04415</name>
</gene>
<dbReference type="EC" id="6.3.2.1" evidence="4 13"/>
<dbReference type="PANTHER" id="PTHR21299:SF1">
    <property type="entry name" value="PANTOATE--BETA-ALANINE LIGASE"/>
    <property type="match status" value="1"/>
</dbReference>
<evidence type="ECO:0000256" key="8">
    <source>
        <dbReference type="ARBA" id="ARBA00022655"/>
    </source>
</evidence>
<evidence type="ECO:0000256" key="2">
    <source>
        <dbReference type="ARBA" id="ARBA00004990"/>
    </source>
</evidence>
<keyword evidence="9 13" id="KW-0547">Nucleotide-binding</keyword>
<evidence type="ECO:0000313" key="15">
    <source>
        <dbReference type="Proteomes" id="UP000433101"/>
    </source>
</evidence>
<keyword evidence="8 13" id="KW-0566">Pantothenate biosynthesis</keyword>
<dbReference type="InterPro" id="IPR042176">
    <property type="entry name" value="Pantoate_ligase_C"/>
</dbReference>
<dbReference type="Gene3D" id="3.40.50.620">
    <property type="entry name" value="HUPs"/>
    <property type="match status" value="1"/>
</dbReference>
<evidence type="ECO:0000256" key="6">
    <source>
        <dbReference type="ARBA" id="ARBA00022490"/>
    </source>
</evidence>
<evidence type="ECO:0000256" key="7">
    <source>
        <dbReference type="ARBA" id="ARBA00022598"/>
    </source>
</evidence>
<dbReference type="HAMAP" id="MF_00158">
    <property type="entry name" value="PanC"/>
    <property type="match status" value="1"/>
</dbReference>
<comment type="pathway">
    <text evidence="2 13">Cofactor biosynthesis; (R)-pantothenate biosynthesis; (R)-pantothenate from (R)-pantoate and beta-alanine: step 1/1.</text>
</comment>
<keyword evidence="10 13" id="KW-0067">ATP-binding</keyword>
<organism evidence="14 15">
    <name type="scientific">Stappia sediminis</name>
    <dbReference type="NCBI Taxonomy" id="2692190"/>
    <lineage>
        <taxon>Bacteria</taxon>
        <taxon>Pseudomonadati</taxon>
        <taxon>Pseudomonadota</taxon>
        <taxon>Alphaproteobacteria</taxon>
        <taxon>Hyphomicrobiales</taxon>
        <taxon>Stappiaceae</taxon>
        <taxon>Stappia</taxon>
    </lineage>
</organism>
<evidence type="ECO:0000256" key="4">
    <source>
        <dbReference type="ARBA" id="ARBA00012219"/>
    </source>
</evidence>
<dbReference type="Pfam" id="PF02569">
    <property type="entry name" value="Pantoate_ligase"/>
    <property type="match status" value="1"/>
</dbReference>
<accession>A0A7X3LS88</accession>
<protein>
    <recommendedName>
        <fullName evidence="5 13">Pantothenate synthetase</fullName>
        <shortName evidence="13">PS</shortName>
        <ecNumber evidence="4 13">6.3.2.1</ecNumber>
    </recommendedName>
    <alternativeName>
        <fullName evidence="13">Pantoate--beta-alanine ligase</fullName>
    </alternativeName>
    <alternativeName>
        <fullName evidence="13">Pantoate-activating enzyme</fullName>
    </alternativeName>
</protein>
<dbReference type="EMBL" id="WUMV01000002">
    <property type="protein sequence ID" value="MXN64136.1"/>
    <property type="molecule type" value="Genomic_DNA"/>
</dbReference>
<dbReference type="RefSeq" id="WP_160774392.1">
    <property type="nucleotide sequence ID" value="NZ_WUMV01000002.1"/>
</dbReference>
<dbReference type="UniPathway" id="UPA00028">
    <property type="reaction ID" value="UER00005"/>
</dbReference>
<feature type="binding site" evidence="13">
    <location>
        <position position="64"/>
    </location>
    <ligand>
        <name>beta-alanine</name>
        <dbReference type="ChEBI" id="CHEBI:57966"/>
    </ligand>
</feature>
<dbReference type="InterPro" id="IPR003721">
    <property type="entry name" value="Pantoate_ligase"/>
</dbReference>
<comment type="subcellular location">
    <subcellularLocation>
        <location evidence="1 13">Cytoplasm</location>
    </subcellularLocation>
</comment>
<keyword evidence="6 13" id="KW-0963">Cytoplasm</keyword>
<reference evidence="14 15" key="1">
    <citation type="submission" date="2019-12" db="EMBL/GenBank/DDBJ databases">
        <authorList>
            <person name="Li M."/>
        </authorList>
    </citation>
    <scope>NUCLEOTIDE SEQUENCE [LARGE SCALE GENOMIC DNA]</scope>
    <source>
        <strain evidence="14 15">GBMRC 2046</strain>
    </source>
</reference>
<dbReference type="SUPFAM" id="SSF52374">
    <property type="entry name" value="Nucleotidylyl transferase"/>
    <property type="match status" value="1"/>
</dbReference>
<dbReference type="GO" id="GO:0005829">
    <property type="term" value="C:cytosol"/>
    <property type="evidence" value="ECO:0007669"/>
    <property type="project" value="TreeGrafter"/>
</dbReference>
<dbReference type="FunFam" id="3.30.1300.10:FF:000001">
    <property type="entry name" value="Pantothenate synthetase"/>
    <property type="match status" value="1"/>
</dbReference>
<evidence type="ECO:0000256" key="3">
    <source>
        <dbReference type="ARBA" id="ARBA00009256"/>
    </source>
</evidence>
<evidence type="ECO:0000256" key="10">
    <source>
        <dbReference type="ARBA" id="ARBA00022840"/>
    </source>
</evidence>
<sequence length="280" mass="31012">MAAPDVYRTIGDLRAALKPARMAGERIAMVPTMGALHDGHLSLVERARDEADRVVVSIFVNPTQFAPHEDFDAYPRNEDRDLEQLKALSVEAAFIPSVREMYPHGFATGVTVGGPSEGLESAFRPHFFDGVALVVTKLLLAAMPDVAIFGEKDYQQLCVVRRMVRDLNVPTEIIGAPTVRESDGLAMSSRNVYLSPDERKTATSLPATLREVIERLERGDDAHDVLSQARRTLEDVGFKVDYLELRDGETLGPVTEDTQSRRILVAVWLGRTRLIDNMAV</sequence>
<feature type="active site" description="Proton donor" evidence="13">
    <location>
        <position position="40"/>
    </location>
</feature>
<comment type="subunit">
    <text evidence="13">Homodimer.</text>
</comment>
<comment type="caution">
    <text evidence="14">The sequence shown here is derived from an EMBL/GenBank/DDBJ whole genome shotgun (WGS) entry which is preliminary data.</text>
</comment>
<proteinExistence type="inferred from homology"/>
<feature type="binding site" evidence="13">
    <location>
        <position position="156"/>
    </location>
    <ligand>
        <name>(R)-pantoate</name>
        <dbReference type="ChEBI" id="CHEBI:15980"/>
    </ligand>
</feature>
<dbReference type="CDD" id="cd00560">
    <property type="entry name" value="PanC"/>
    <property type="match status" value="1"/>
</dbReference>
<dbReference type="InterPro" id="IPR014729">
    <property type="entry name" value="Rossmann-like_a/b/a_fold"/>
</dbReference>
<evidence type="ECO:0000256" key="9">
    <source>
        <dbReference type="ARBA" id="ARBA00022741"/>
    </source>
</evidence>
<comment type="miscellaneous">
    <text evidence="13">The reaction proceeds by a bi uni uni bi ping pong mechanism.</text>
</comment>
<feature type="binding site" evidence="13">
    <location>
        <begin position="33"/>
        <end position="40"/>
    </location>
    <ligand>
        <name>ATP</name>
        <dbReference type="ChEBI" id="CHEBI:30616"/>
    </ligand>
</feature>
<keyword evidence="7 13" id="KW-0436">Ligase</keyword>
<dbReference type="Gene3D" id="3.30.1300.10">
    <property type="entry name" value="Pantoate-beta-alanine ligase, C-terminal domain"/>
    <property type="match status" value="1"/>
</dbReference>
<dbReference type="GO" id="GO:0005524">
    <property type="term" value="F:ATP binding"/>
    <property type="evidence" value="ECO:0007669"/>
    <property type="project" value="UniProtKB-KW"/>
</dbReference>
<comment type="function">
    <text evidence="12 13">Catalyzes the condensation of pantoate with beta-alanine in an ATP-dependent reaction via a pantoyl-adenylate intermediate.</text>
</comment>
<dbReference type="NCBIfam" id="TIGR00018">
    <property type="entry name" value="panC"/>
    <property type="match status" value="1"/>
</dbReference>
<evidence type="ECO:0000256" key="5">
    <source>
        <dbReference type="ARBA" id="ARBA00014155"/>
    </source>
</evidence>
<keyword evidence="15" id="KW-1185">Reference proteome</keyword>
<dbReference type="InterPro" id="IPR004821">
    <property type="entry name" value="Cyt_trans-like"/>
</dbReference>
<evidence type="ECO:0000256" key="1">
    <source>
        <dbReference type="ARBA" id="ARBA00004496"/>
    </source>
</evidence>
<dbReference type="GO" id="GO:0004592">
    <property type="term" value="F:pantoate-beta-alanine ligase activity"/>
    <property type="evidence" value="ECO:0007669"/>
    <property type="project" value="UniProtKB-UniRule"/>
</dbReference>
<feature type="binding site" evidence="13">
    <location>
        <begin position="187"/>
        <end position="190"/>
    </location>
    <ligand>
        <name>ATP</name>
        <dbReference type="ChEBI" id="CHEBI:30616"/>
    </ligand>
</feature>
<comment type="catalytic activity">
    <reaction evidence="11 13">
        <text>(R)-pantoate + beta-alanine + ATP = (R)-pantothenate + AMP + diphosphate + H(+)</text>
        <dbReference type="Rhea" id="RHEA:10912"/>
        <dbReference type="ChEBI" id="CHEBI:15378"/>
        <dbReference type="ChEBI" id="CHEBI:15980"/>
        <dbReference type="ChEBI" id="CHEBI:29032"/>
        <dbReference type="ChEBI" id="CHEBI:30616"/>
        <dbReference type="ChEBI" id="CHEBI:33019"/>
        <dbReference type="ChEBI" id="CHEBI:57966"/>
        <dbReference type="ChEBI" id="CHEBI:456215"/>
        <dbReference type="EC" id="6.3.2.1"/>
    </reaction>
</comment>